<sequence>MRAVWLMAGAVATVVALSLSTVLLWHEFARARTPMDVTTRSIPFPYQEVRIKAGKGRVDLLVLPGQAGELLIQRQLRWSKERPTVTEDWDGRSRTLRLDAVCPGSDQPDGPVCEAEYMIFVPPETDIEAGTSTGDLTIGDLFGDARLTSVSGDVRVQSLSGDLWARTGTGDVDAERLSGGKADVEVGSGDVGLMFTAVPSDVKAMVRTTGAVQVAVPRSTYDVTVAGVNTTIAVKRDAGSSRKIIAKTSEGNVSVLNH</sequence>
<evidence type="ECO:0000259" key="1">
    <source>
        <dbReference type="Pfam" id="PF13349"/>
    </source>
</evidence>
<gene>
    <name evidence="2" type="ORF">ACFPZ3_54560</name>
</gene>
<keyword evidence="3" id="KW-1185">Reference proteome</keyword>
<evidence type="ECO:0000313" key="3">
    <source>
        <dbReference type="Proteomes" id="UP001596058"/>
    </source>
</evidence>
<dbReference type="EMBL" id="JBHSPA010000086">
    <property type="protein sequence ID" value="MFC5832931.1"/>
    <property type="molecule type" value="Genomic_DNA"/>
</dbReference>
<dbReference type="RefSeq" id="WP_379522364.1">
    <property type="nucleotide sequence ID" value="NZ_JBHSPA010000086.1"/>
</dbReference>
<name>A0ABW1D8A9_9ACTN</name>
<protein>
    <submittedName>
        <fullName evidence="2">DUF4097 family beta strand repeat-containing protein</fullName>
    </submittedName>
</protein>
<dbReference type="Pfam" id="PF13349">
    <property type="entry name" value="DUF4097"/>
    <property type="match status" value="1"/>
</dbReference>
<organism evidence="2 3">
    <name type="scientific">Nonomuraea insulae</name>
    <dbReference type="NCBI Taxonomy" id="1616787"/>
    <lineage>
        <taxon>Bacteria</taxon>
        <taxon>Bacillati</taxon>
        <taxon>Actinomycetota</taxon>
        <taxon>Actinomycetes</taxon>
        <taxon>Streptosporangiales</taxon>
        <taxon>Streptosporangiaceae</taxon>
        <taxon>Nonomuraea</taxon>
    </lineage>
</organism>
<accession>A0ABW1D8A9</accession>
<evidence type="ECO:0000313" key="2">
    <source>
        <dbReference type="EMBL" id="MFC5832931.1"/>
    </source>
</evidence>
<comment type="caution">
    <text evidence="2">The sequence shown here is derived from an EMBL/GenBank/DDBJ whole genome shotgun (WGS) entry which is preliminary data.</text>
</comment>
<dbReference type="InterPro" id="IPR025164">
    <property type="entry name" value="Toastrack_DUF4097"/>
</dbReference>
<dbReference type="Proteomes" id="UP001596058">
    <property type="component" value="Unassembled WGS sequence"/>
</dbReference>
<reference evidence="3" key="1">
    <citation type="journal article" date="2019" name="Int. J. Syst. Evol. Microbiol.">
        <title>The Global Catalogue of Microorganisms (GCM) 10K type strain sequencing project: providing services to taxonomists for standard genome sequencing and annotation.</title>
        <authorList>
            <consortium name="The Broad Institute Genomics Platform"/>
            <consortium name="The Broad Institute Genome Sequencing Center for Infectious Disease"/>
            <person name="Wu L."/>
            <person name="Ma J."/>
        </authorList>
    </citation>
    <scope>NUCLEOTIDE SEQUENCE [LARGE SCALE GENOMIC DNA]</scope>
    <source>
        <strain evidence="3">CCUG 53903</strain>
    </source>
</reference>
<feature type="domain" description="DUF4097" evidence="1">
    <location>
        <begin position="126"/>
        <end position="227"/>
    </location>
</feature>
<proteinExistence type="predicted"/>